<comment type="caution">
    <text evidence="2">The sequence shown here is derived from an EMBL/GenBank/DDBJ whole genome shotgun (WGS) entry which is preliminary data.</text>
</comment>
<evidence type="ECO:0000256" key="1">
    <source>
        <dbReference type="SAM" id="Phobius"/>
    </source>
</evidence>
<name>A0ABV8SVS7_9GAMM</name>
<dbReference type="Pfam" id="PF09919">
    <property type="entry name" value="DUF2149"/>
    <property type="match status" value="1"/>
</dbReference>
<sequence>MGAAVVRRRWNSARFEETPEDPQASLVNLVDIMLVFICGLIVALVSAQPVFNTTSSSAEGGKQVVEPGRELAELPEGLKGQAAGAGMEPVGQVYRDPKTGKLILVGQ</sequence>
<evidence type="ECO:0000313" key="3">
    <source>
        <dbReference type="Proteomes" id="UP001595904"/>
    </source>
</evidence>
<evidence type="ECO:0000313" key="2">
    <source>
        <dbReference type="EMBL" id="MFC4311082.1"/>
    </source>
</evidence>
<reference evidence="3" key="1">
    <citation type="journal article" date="2019" name="Int. J. Syst. Evol. Microbiol.">
        <title>The Global Catalogue of Microorganisms (GCM) 10K type strain sequencing project: providing services to taxonomists for standard genome sequencing and annotation.</title>
        <authorList>
            <consortium name="The Broad Institute Genomics Platform"/>
            <consortium name="The Broad Institute Genome Sequencing Center for Infectious Disease"/>
            <person name="Wu L."/>
            <person name="Ma J."/>
        </authorList>
    </citation>
    <scope>NUCLEOTIDE SEQUENCE [LARGE SCALE GENOMIC DNA]</scope>
    <source>
        <strain evidence="3">CGMCC 1.10759</strain>
    </source>
</reference>
<keyword evidence="1" id="KW-0812">Transmembrane</keyword>
<dbReference type="Proteomes" id="UP001595904">
    <property type="component" value="Unassembled WGS sequence"/>
</dbReference>
<keyword evidence="1" id="KW-0472">Membrane</keyword>
<proteinExistence type="predicted"/>
<accession>A0ABV8SVS7</accession>
<feature type="transmembrane region" description="Helical" evidence="1">
    <location>
        <begin position="26"/>
        <end position="47"/>
    </location>
</feature>
<organism evidence="2 3">
    <name type="scientific">Steroidobacter flavus</name>
    <dbReference type="NCBI Taxonomy" id="1842136"/>
    <lineage>
        <taxon>Bacteria</taxon>
        <taxon>Pseudomonadati</taxon>
        <taxon>Pseudomonadota</taxon>
        <taxon>Gammaproteobacteria</taxon>
        <taxon>Steroidobacterales</taxon>
        <taxon>Steroidobacteraceae</taxon>
        <taxon>Steroidobacter</taxon>
    </lineage>
</organism>
<dbReference type="RefSeq" id="WP_380599108.1">
    <property type="nucleotide sequence ID" value="NZ_JBHSDU010000003.1"/>
</dbReference>
<keyword evidence="3" id="KW-1185">Reference proteome</keyword>
<protein>
    <submittedName>
        <fullName evidence="2">DUF2149 domain-containing protein</fullName>
    </submittedName>
</protein>
<dbReference type="InterPro" id="IPR018676">
    <property type="entry name" value="DUF2149"/>
</dbReference>
<dbReference type="EMBL" id="JBHSDU010000003">
    <property type="protein sequence ID" value="MFC4311082.1"/>
    <property type="molecule type" value="Genomic_DNA"/>
</dbReference>
<gene>
    <name evidence="2" type="ORF">ACFPN2_18435</name>
</gene>
<keyword evidence="1" id="KW-1133">Transmembrane helix</keyword>